<sequence length="257" mass="27358">MNIPALHFQQVVKHFSSTPVLKGIDLRVGRGELFGLVGVNGAGKTSLIKCLLDFVALDAGRIDIEGRPHLSPAARAPLAFLPERFMPPWYLTGGQFLATMRKLHRAGYGPPAVEQMLGALALEPDVLRKKVRKLSKGMTQQLGLAACLLSDKKILVLDEPLGGLDPLARAAVKRQLRRRGGGETVFLSAHSLADVEQICDRIAILHGGRLRFVGSPAACRESYGGASLEQAFIACVGEGTSGAAHGCASAPPQRDLA</sequence>
<dbReference type="InterPro" id="IPR003593">
    <property type="entry name" value="AAA+_ATPase"/>
</dbReference>
<dbReference type="SMART" id="SM00382">
    <property type="entry name" value="AAA"/>
    <property type="match status" value="1"/>
</dbReference>
<keyword evidence="4 6" id="KW-0067">ATP-binding</keyword>
<dbReference type="Gene3D" id="3.40.50.300">
    <property type="entry name" value="P-loop containing nucleotide triphosphate hydrolases"/>
    <property type="match status" value="1"/>
</dbReference>
<name>A0A2U2HJV3_9BURK</name>
<keyword evidence="7" id="KW-1185">Reference proteome</keyword>
<dbReference type="InterPro" id="IPR027417">
    <property type="entry name" value="P-loop_NTPase"/>
</dbReference>
<comment type="caution">
    <text evidence="6">The sequence shown here is derived from an EMBL/GenBank/DDBJ whole genome shotgun (WGS) entry which is preliminary data.</text>
</comment>
<evidence type="ECO:0000313" key="7">
    <source>
        <dbReference type="Proteomes" id="UP000241421"/>
    </source>
</evidence>
<dbReference type="GO" id="GO:0005524">
    <property type="term" value="F:ATP binding"/>
    <property type="evidence" value="ECO:0007669"/>
    <property type="project" value="UniProtKB-KW"/>
</dbReference>
<dbReference type="PANTHER" id="PTHR42939">
    <property type="entry name" value="ABC TRANSPORTER ATP-BINDING PROTEIN ALBC-RELATED"/>
    <property type="match status" value="1"/>
</dbReference>
<dbReference type="InterPro" id="IPR051782">
    <property type="entry name" value="ABC_Transporter_VariousFunc"/>
</dbReference>
<evidence type="ECO:0000313" key="6">
    <source>
        <dbReference type="EMBL" id="PWF47724.1"/>
    </source>
</evidence>
<dbReference type="CDD" id="cd03230">
    <property type="entry name" value="ABC_DR_subfamily_A"/>
    <property type="match status" value="1"/>
</dbReference>
<evidence type="ECO:0000256" key="1">
    <source>
        <dbReference type="ARBA" id="ARBA00022448"/>
    </source>
</evidence>
<dbReference type="InterPro" id="IPR003439">
    <property type="entry name" value="ABC_transporter-like_ATP-bd"/>
</dbReference>
<evidence type="ECO:0000256" key="2">
    <source>
        <dbReference type="ARBA" id="ARBA00022475"/>
    </source>
</evidence>
<dbReference type="OrthoDB" id="9804819at2"/>
<dbReference type="GO" id="GO:0016887">
    <property type="term" value="F:ATP hydrolysis activity"/>
    <property type="evidence" value="ECO:0007669"/>
    <property type="project" value="InterPro"/>
</dbReference>
<evidence type="ECO:0000256" key="3">
    <source>
        <dbReference type="ARBA" id="ARBA00022741"/>
    </source>
</evidence>
<dbReference type="SUPFAM" id="SSF52540">
    <property type="entry name" value="P-loop containing nucleoside triphosphate hydrolases"/>
    <property type="match status" value="1"/>
</dbReference>
<keyword evidence="2" id="KW-0472">Membrane</keyword>
<dbReference type="Proteomes" id="UP000241421">
    <property type="component" value="Unassembled WGS sequence"/>
</dbReference>
<protein>
    <submittedName>
        <fullName evidence="6">ABC transporter ATP-binding protein</fullName>
    </submittedName>
</protein>
<dbReference type="PANTHER" id="PTHR42939:SF1">
    <property type="entry name" value="ABC TRANSPORTER ATP-BINDING PROTEIN ALBC-RELATED"/>
    <property type="match status" value="1"/>
</dbReference>
<feature type="domain" description="ABC transporter" evidence="5">
    <location>
        <begin position="6"/>
        <end position="232"/>
    </location>
</feature>
<proteinExistence type="predicted"/>
<dbReference type="PROSITE" id="PS50893">
    <property type="entry name" value="ABC_TRANSPORTER_2"/>
    <property type="match status" value="1"/>
</dbReference>
<gene>
    <name evidence="6" type="ORF">C7C56_014255</name>
</gene>
<organism evidence="6 7">
    <name type="scientific">Massilia glaciei</name>
    <dbReference type="NCBI Taxonomy" id="1524097"/>
    <lineage>
        <taxon>Bacteria</taxon>
        <taxon>Pseudomonadati</taxon>
        <taxon>Pseudomonadota</taxon>
        <taxon>Betaproteobacteria</taxon>
        <taxon>Burkholderiales</taxon>
        <taxon>Oxalobacteraceae</taxon>
        <taxon>Telluria group</taxon>
        <taxon>Massilia</taxon>
    </lineage>
</organism>
<dbReference type="Pfam" id="PF00005">
    <property type="entry name" value="ABC_tran"/>
    <property type="match status" value="1"/>
</dbReference>
<keyword evidence="1" id="KW-0813">Transport</keyword>
<dbReference type="AlphaFoldDB" id="A0A2U2HJV3"/>
<keyword evidence="3" id="KW-0547">Nucleotide-binding</keyword>
<reference evidence="6 7" key="1">
    <citation type="submission" date="2018-04" db="EMBL/GenBank/DDBJ databases">
        <title>Massilia violaceinigra sp. nov., a novel purple-pigmented bacterium isolated from Tianshan glacier, Xinjiang, China.</title>
        <authorList>
            <person name="Wang H."/>
        </authorList>
    </citation>
    <scope>NUCLEOTIDE SEQUENCE [LARGE SCALE GENOMIC DNA]</scope>
    <source>
        <strain evidence="6 7">B448-2</strain>
    </source>
</reference>
<dbReference type="EMBL" id="PXWF02000233">
    <property type="protein sequence ID" value="PWF47724.1"/>
    <property type="molecule type" value="Genomic_DNA"/>
</dbReference>
<keyword evidence="2" id="KW-1003">Cell membrane</keyword>
<evidence type="ECO:0000256" key="4">
    <source>
        <dbReference type="ARBA" id="ARBA00022840"/>
    </source>
</evidence>
<accession>A0A2U2HJV3</accession>
<evidence type="ECO:0000259" key="5">
    <source>
        <dbReference type="PROSITE" id="PS50893"/>
    </source>
</evidence>
<dbReference type="RefSeq" id="WP_106758045.1">
    <property type="nucleotide sequence ID" value="NZ_PXWF02000233.1"/>
</dbReference>